<gene>
    <name evidence="1" type="ORF">CLV48_101464</name>
</gene>
<evidence type="ECO:0000313" key="2">
    <source>
        <dbReference type="Proteomes" id="UP000240708"/>
    </source>
</evidence>
<comment type="caution">
    <text evidence="1">The sequence shown here is derived from an EMBL/GenBank/DDBJ whole genome shotgun (WGS) entry which is preliminary data.</text>
</comment>
<dbReference type="AlphaFoldDB" id="A0A2P8EDH0"/>
<dbReference type="OrthoDB" id="978748at2"/>
<accession>A0A2P8EDH0</accession>
<name>A0A2P8EDH0_9BACT</name>
<keyword evidence="2" id="KW-1185">Reference proteome</keyword>
<dbReference type="EMBL" id="PYGF01000001">
    <property type="protein sequence ID" value="PSL07532.1"/>
    <property type="molecule type" value="Genomic_DNA"/>
</dbReference>
<evidence type="ECO:0000313" key="1">
    <source>
        <dbReference type="EMBL" id="PSL07532.1"/>
    </source>
</evidence>
<sequence>MQIPSLAVIKKELSYLDKSELTNLILELSKFSRDNKGFLFFKLVERDQPELFAEMVKEELDLAFMDANLKNYHLAKRAAQSIRRKLNKSLKLNKNKEVQVELILHFCRQMKQYGFLGLRHPVIDNLYKGQLGKIEKLIEKLHEDLQYDFRVQLEKLMH</sequence>
<organism evidence="1 2">
    <name type="scientific">Cecembia rubra</name>
    <dbReference type="NCBI Taxonomy" id="1485585"/>
    <lineage>
        <taxon>Bacteria</taxon>
        <taxon>Pseudomonadati</taxon>
        <taxon>Bacteroidota</taxon>
        <taxon>Cytophagia</taxon>
        <taxon>Cytophagales</taxon>
        <taxon>Cyclobacteriaceae</taxon>
        <taxon>Cecembia</taxon>
    </lineage>
</organism>
<dbReference type="Proteomes" id="UP000240708">
    <property type="component" value="Unassembled WGS sequence"/>
</dbReference>
<dbReference type="RefSeq" id="WP_106565607.1">
    <property type="nucleotide sequence ID" value="NZ_JAUVYL010000029.1"/>
</dbReference>
<proteinExistence type="predicted"/>
<reference evidence="1 2" key="1">
    <citation type="submission" date="2018-03" db="EMBL/GenBank/DDBJ databases">
        <title>Genomic Encyclopedia of Archaeal and Bacterial Type Strains, Phase II (KMG-II): from individual species to whole genera.</title>
        <authorList>
            <person name="Goeker M."/>
        </authorList>
    </citation>
    <scope>NUCLEOTIDE SEQUENCE [LARGE SCALE GENOMIC DNA]</scope>
    <source>
        <strain evidence="1 2">DSM 28057</strain>
    </source>
</reference>
<protein>
    <submittedName>
        <fullName evidence="1">Uncharacterized protein</fullName>
    </submittedName>
</protein>